<keyword evidence="1" id="KW-0418">Kinase</keyword>
<dbReference type="GO" id="GO:0019748">
    <property type="term" value="P:secondary metabolic process"/>
    <property type="evidence" value="ECO:0007669"/>
    <property type="project" value="InterPro"/>
</dbReference>
<protein>
    <submittedName>
        <fullName evidence="1">Streptomycin 6-kinase</fullName>
        <ecNumber evidence="1">2.7.1.72</ecNumber>
    </submittedName>
</protein>
<dbReference type="SUPFAM" id="SSF56112">
    <property type="entry name" value="Protein kinase-like (PK-like)"/>
    <property type="match status" value="1"/>
</dbReference>
<dbReference type="InterPro" id="IPR011009">
    <property type="entry name" value="Kinase-like_dom_sf"/>
</dbReference>
<proteinExistence type="predicted"/>
<keyword evidence="2" id="KW-1185">Reference proteome</keyword>
<dbReference type="RefSeq" id="WP_179517944.1">
    <property type="nucleotide sequence ID" value="NZ_JACCAC010000001.1"/>
</dbReference>
<dbReference type="EMBL" id="JACCAC010000001">
    <property type="protein sequence ID" value="NYG55517.1"/>
    <property type="molecule type" value="Genomic_DNA"/>
</dbReference>
<evidence type="ECO:0000313" key="1">
    <source>
        <dbReference type="EMBL" id="NYG55517.1"/>
    </source>
</evidence>
<evidence type="ECO:0000313" key="2">
    <source>
        <dbReference type="Proteomes" id="UP000544110"/>
    </source>
</evidence>
<sequence>MRLPAGFAAYAARGPAFDDFLAALPGVVDGLVEEWRLTVDLPAGAEPAHGYCALVVPVRTAGGAPAVLKVGFPHEEAEQEHLALRHWDGRGAVRLLRADPHRHALLLERLHREDLGDLWDVEACEVVAGLYGALHVPAPASVRRLATYAEGWAAGLRALPRDAPLPRRLVEQAASLAADLAAAPVDGGDRLLHGDLHYANVLAASRAPWLAIDPKPLAGDPHSEVAPLLWNRWEELLGAHRSVRDGIRLRFHTVVDAAGLEEERARDWVVVRALTNALGRLQDEPGAVRQTPTDAYLTQCVTLAKAVQG</sequence>
<dbReference type="InterPro" id="IPR006748">
    <property type="entry name" value="NH2Glyco/OHUrea_AB-resist_kin"/>
</dbReference>
<dbReference type="AlphaFoldDB" id="A0A7Y9RVQ6"/>
<dbReference type="Gene3D" id="3.90.1200.10">
    <property type="match status" value="1"/>
</dbReference>
<keyword evidence="1" id="KW-0808">Transferase</keyword>
<dbReference type="Pfam" id="PF04655">
    <property type="entry name" value="APH_6_hur"/>
    <property type="match status" value="1"/>
</dbReference>
<gene>
    <name evidence="1" type="ORF">BJ989_001821</name>
</gene>
<reference evidence="1 2" key="1">
    <citation type="submission" date="2020-07" db="EMBL/GenBank/DDBJ databases">
        <title>Sequencing the genomes of 1000 actinobacteria strains.</title>
        <authorList>
            <person name="Klenk H.-P."/>
        </authorList>
    </citation>
    <scope>NUCLEOTIDE SEQUENCE [LARGE SCALE GENOMIC DNA]</scope>
    <source>
        <strain evidence="1 2">DSM 24552</strain>
    </source>
</reference>
<name>A0A7Y9RVQ6_9ACTN</name>
<organism evidence="1 2">
    <name type="scientific">Nocardioides perillae</name>
    <dbReference type="NCBI Taxonomy" id="1119534"/>
    <lineage>
        <taxon>Bacteria</taxon>
        <taxon>Bacillati</taxon>
        <taxon>Actinomycetota</taxon>
        <taxon>Actinomycetes</taxon>
        <taxon>Propionibacteriales</taxon>
        <taxon>Nocardioidaceae</taxon>
        <taxon>Nocardioides</taxon>
    </lineage>
</organism>
<dbReference type="GO" id="GO:0050300">
    <property type="term" value="F:aminoglycoside 6-kinase activity"/>
    <property type="evidence" value="ECO:0007669"/>
    <property type="project" value="UniProtKB-EC"/>
</dbReference>
<dbReference type="EC" id="2.7.1.72" evidence="1"/>
<dbReference type="Proteomes" id="UP000544110">
    <property type="component" value="Unassembled WGS sequence"/>
</dbReference>
<comment type="caution">
    <text evidence="1">The sequence shown here is derived from an EMBL/GenBank/DDBJ whole genome shotgun (WGS) entry which is preliminary data.</text>
</comment>
<accession>A0A7Y9RVQ6</accession>